<dbReference type="AlphaFoldDB" id="A0A494XYI6"/>
<organism evidence="2 3">
    <name type="scientific">Cohnella endophytica</name>
    <dbReference type="NCBI Taxonomy" id="2419778"/>
    <lineage>
        <taxon>Bacteria</taxon>
        <taxon>Bacillati</taxon>
        <taxon>Bacillota</taxon>
        <taxon>Bacilli</taxon>
        <taxon>Bacillales</taxon>
        <taxon>Paenibacillaceae</taxon>
        <taxon>Cohnella</taxon>
    </lineage>
</organism>
<dbReference type="EMBL" id="RBZM01000006">
    <property type="protein sequence ID" value="RKP53174.1"/>
    <property type="molecule type" value="Genomic_DNA"/>
</dbReference>
<feature type="transmembrane region" description="Helical" evidence="1">
    <location>
        <begin position="82"/>
        <end position="104"/>
    </location>
</feature>
<keyword evidence="3" id="KW-1185">Reference proteome</keyword>
<keyword evidence="1" id="KW-1133">Transmembrane helix</keyword>
<gene>
    <name evidence="2" type="ORF">D7Z26_15720</name>
</gene>
<dbReference type="OrthoDB" id="2601231at2"/>
<feature type="transmembrane region" description="Helical" evidence="1">
    <location>
        <begin position="6"/>
        <end position="26"/>
    </location>
</feature>
<evidence type="ECO:0000313" key="2">
    <source>
        <dbReference type="EMBL" id="RKP53174.1"/>
    </source>
</evidence>
<accession>A0A494XYI6</accession>
<keyword evidence="1" id="KW-0812">Transmembrane</keyword>
<feature type="transmembrane region" description="Helical" evidence="1">
    <location>
        <begin position="191"/>
        <end position="211"/>
    </location>
</feature>
<feature type="transmembrane region" description="Helical" evidence="1">
    <location>
        <begin position="166"/>
        <end position="185"/>
    </location>
</feature>
<comment type="caution">
    <text evidence="2">The sequence shown here is derived from an EMBL/GenBank/DDBJ whole genome shotgun (WGS) entry which is preliminary data.</text>
</comment>
<evidence type="ECO:0000256" key="1">
    <source>
        <dbReference type="SAM" id="Phobius"/>
    </source>
</evidence>
<feature type="transmembrane region" description="Helical" evidence="1">
    <location>
        <begin position="57"/>
        <end position="75"/>
    </location>
</feature>
<keyword evidence="1" id="KW-0472">Membrane</keyword>
<proteinExistence type="predicted"/>
<sequence>MERILVDFGVNIFETIAGISLILAIYRFPVMTYIPQILFAAVVMAQTSYLLREVLNQESITPLFMIAWIFVFLWLMFRVHYFYAFLMAITGFLGYILIEVSIVYLTRFLNYRIDVLTDFYAVKIIQLISSTITLLICITLLKKRIGFSFVPDRMREKVDFHGTNRLLLYVLIIGSLLASAIVFIYERGTTSLLLAFASAAFALYAIFYFALMKERSL</sequence>
<feature type="transmembrane region" description="Helical" evidence="1">
    <location>
        <begin position="124"/>
        <end position="145"/>
    </location>
</feature>
<evidence type="ECO:0000313" key="3">
    <source>
        <dbReference type="Proteomes" id="UP000282076"/>
    </source>
</evidence>
<dbReference type="RefSeq" id="WP_120977918.1">
    <property type="nucleotide sequence ID" value="NZ_RBZM01000006.1"/>
</dbReference>
<reference evidence="2 3" key="1">
    <citation type="submission" date="2018-10" db="EMBL/GenBank/DDBJ databases">
        <title>Cohnella sp. M2MS4P-1, whole genome shotgun sequence.</title>
        <authorList>
            <person name="Tuo L."/>
        </authorList>
    </citation>
    <scope>NUCLEOTIDE SEQUENCE [LARGE SCALE GENOMIC DNA]</scope>
    <source>
        <strain evidence="2 3">M2MS4P-1</strain>
    </source>
</reference>
<feature type="transmembrane region" description="Helical" evidence="1">
    <location>
        <begin position="33"/>
        <end position="51"/>
    </location>
</feature>
<name>A0A494XYI6_9BACL</name>
<dbReference type="Proteomes" id="UP000282076">
    <property type="component" value="Unassembled WGS sequence"/>
</dbReference>
<protein>
    <submittedName>
        <fullName evidence="2">Uncharacterized protein</fullName>
    </submittedName>
</protein>